<comment type="subcellular location">
    <subcellularLocation>
        <location evidence="1 20">Cell membrane</location>
        <topology evidence="1 20">Multi-pass membrane protein</topology>
    </subcellularLocation>
</comment>
<feature type="transmembrane region" description="Helical" evidence="20">
    <location>
        <begin position="280"/>
        <end position="300"/>
    </location>
</feature>
<evidence type="ECO:0000256" key="9">
    <source>
        <dbReference type="ARBA" id="ARBA00023053"/>
    </source>
</evidence>
<evidence type="ECO:0000256" key="7">
    <source>
        <dbReference type="ARBA" id="ARBA00022882"/>
    </source>
</evidence>
<evidence type="ECO:0000256" key="14">
    <source>
        <dbReference type="ARBA" id="ARBA00023201"/>
    </source>
</evidence>
<feature type="transmembrane region" description="Helical" evidence="20">
    <location>
        <begin position="747"/>
        <end position="770"/>
    </location>
</feature>
<evidence type="ECO:0000256" key="3">
    <source>
        <dbReference type="ARBA" id="ARBA00022461"/>
    </source>
</evidence>
<accession>A0AAX7VSL1</accession>
<feature type="transmembrane region" description="Helical" evidence="20">
    <location>
        <begin position="1291"/>
        <end position="1309"/>
    </location>
</feature>
<reference evidence="25" key="2">
    <citation type="submission" date="2023-03" db="EMBL/GenBank/DDBJ databases">
        <authorList>
            <consortium name="Wellcome Sanger Institute Data Sharing"/>
        </authorList>
    </citation>
    <scope>NUCLEOTIDE SEQUENCE [LARGE SCALE GENOMIC DNA]</scope>
</reference>
<dbReference type="GO" id="GO:0005509">
    <property type="term" value="F:calcium ion binding"/>
    <property type="evidence" value="ECO:0007669"/>
    <property type="project" value="InterPro"/>
</dbReference>
<evidence type="ECO:0000256" key="12">
    <source>
        <dbReference type="ARBA" id="ARBA00023157"/>
    </source>
</evidence>
<dbReference type="SUPFAM" id="SSF81324">
    <property type="entry name" value="Voltage-gated potassium channels"/>
    <property type="match status" value="4"/>
</dbReference>
<protein>
    <recommendedName>
        <fullName evidence="20">Sodium channel protein</fullName>
    </recommendedName>
</protein>
<feature type="compositionally biased region" description="Acidic residues" evidence="22">
    <location>
        <begin position="915"/>
        <end position="924"/>
    </location>
</feature>
<evidence type="ECO:0000259" key="23">
    <source>
        <dbReference type="PROSITE" id="PS50222"/>
    </source>
</evidence>
<dbReference type="CDD" id="cd23767">
    <property type="entry name" value="IQCD"/>
    <property type="match status" value="1"/>
</dbReference>
<keyword evidence="10 20" id="KW-0406">Ion transport</keyword>
<evidence type="ECO:0000256" key="20">
    <source>
        <dbReference type="RuleBase" id="RU361132"/>
    </source>
</evidence>
<evidence type="ECO:0000256" key="2">
    <source>
        <dbReference type="ARBA" id="ARBA00022448"/>
    </source>
</evidence>
<keyword evidence="8 20" id="KW-1133">Transmembrane helix</keyword>
<dbReference type="InterPro" id="IPR002048">
    <property type="entry name" value="EF_hand_dom"/>
</dbReference>
<keyword evidence="25" id="KW-1185">Reference proteome</keyword>
<dbReference type="FunFam" id="1.20.120.350:FF:000003">
    <property type="entry name" value="Voltage-dependent sodium channel"/>
    <property type="match status" value="1"/>
</dbReference>
<evidence type="ECO:0000256" key="8">
    <source>
        <dbReference type="ARBA" id="ARBA00022989"/>
    </source>
</evidence>
<dbReference type="Pfam" id="PF06512">
    <property type="entry name" value="Na_trans_assoc"/>
    <property type="match status" value="1"/>
</dbReference>
<keyword evidence="3 20" id="KW-0894">Sodium channel</keyword>
<feature type="transmembrane region" description="Helical" evidence="20">
    <location>
        <begin position="1512"/>
        <end position="1535"/>
    </location>
</feature>
<organism evidence="24 25">
    <name type="scientific">Astatotilapia calliptera</name>
    <name type="common">Eastern happy</name>
    <name type="synonym">Chromis callipterus</name>
    <dbReference type="NCBI Taxonomy" id="8154"/>
    <lineage>
        <taxon>Eukaryota</taxon>
        <taxon>Metazoa</taxon>
        <taxon>Chordata</taxon>
        <taxon>Craniata</taxon>
        <taxon>Vertebrata</taxon>
        <taxon>Euteleostomi</taxon>
        <taxon>Actinopterygii</taxon>
        <taxon>Neopterygii</taxon>
        <taxon>Teleostei</taxon>
        <taxon>Neoteleostei</taxon>
        <taxon>Acanthomorphata</taxon>
        <taxon>Ovalentaria</taxon>
        <taxon>Cichlomorphae</taxon>
        <taxon>Cichliformes</taxon>
        <taxon>Cichlidae</taxon>
        <taxon>African cichlids</taxon>
        <taxon>Pseudocrenilabrinae</taxon>
        <taxon>Haplochromini</taxon>
        <taxon>Astatotilapia</taxon>
    </lineage>
</organism>
<dbReference type="InterPro" id="IPR010526">
    <property type="entry name" value="Na_trans_assoc_dom"/>
</dbReference>
<dbReference type="InterPro" id="IPR058542">
    <property type="entry name" value="IQ_SCN5A_C"/>
</dbReference>
<feature type="domain" description="EF-hand" evidence="23">
    <location>
        <begin position="1552"/>
        <end position="1587"/>
    </location>
</feature>
<comment type="function">
    <text evidence="18">Pore-forming subunit of a voltage-gated sodium (Nav) channel that directly mediates the depolarizing phase of action potentials in excitable membranes. Navs, also called VGSCs (voltage-gated sodium channels) or VDSCs (voltage-dependent sodium channels), operate by switching between closed and open conformations depending on the voltage difference across the membrane. In the open conformation they allow Na(+) ions to selectively pass through the pore, along their electrochemical gradient. The influx of Na+ ions provokes membrane depolarization, initiating the propagation of electrical signals throughout cells and tissues.</text>
</comment>
<proteinExistence type="inferred from homology"/>
<feature type="transmembrane region" description="Helical" evidence="20">
    <location>
        <begin position="1321"/>
        <end position="1343"/>
    </location>
</feature>
<keyword evidence="5 20" id="KW-0812">Transmembrane</keyword>
<dbReference type="GO" id="GO:0086010">
    <property type="term" value="P:membrane depolarization during action potential"/>
    <property type="evidence" value="ECO:0007669"/>
    <property type="project" value="TreeGrafter"/>
</dbReference>
<evidence type="ECO:0000256" key="10">
    <source>
        <dbReference type="ARBA" id="ARBA00023065"/>
    </source>
</evidence>
<reference evidence="24" key="4">
    <citation type="submission" date="2025-09" db="UniProtKB">
        <authorList>
            <consortium name="Ensembl"/>
        </authorList>
    </citation>
    <scope>IDENTIFICATION</scope>
</reference>
<dbReference type="InterPro" id="IPR027359">
    <property type="entry name" value="Volt_channel_dom_sf"/>
</dbReference>
<keyword evidence="9 20" id="KW-0915">Sodium</keyword>
<evidence type="ECO:0000256" key="1">
    <source>
        <dbReference type="ARBA" id="ARBA00004651"/>
    </source>
</evidence>
<keyword evidence="6" id="KW-0677">Repeat</keyword>
<feature type="transmembrane region" description="Helical" evidence="20">
    <location>
        <begin position="253"/>
        <end position="274"/>
    </location>
</feature>
<feature type="transmembrane region" description="Helical" evidence="20">
    <location>
        <begin position="407"/>
        <end position="434"/>
    </location>
</feature>
<dbReference type="Gene3D" id="1.10.287.70">
    <property type="match status" value="4"/>
</dbReference>
<dbReference type="FunFam" id="1.20.120.350:FF:000002">
    <property type="entry name" value="Sodium channel protein"/>
    <property type="match status" value="1"/>
</dbReference>
<evidence type="ECO:0000256" key="6">
    <source>
        <dbReference type="ARBA" id="ARBA00022737"/>
    </source>
</evidence>
<dbReference type="InterPro" id="IPR044564">
    <property type="entry name" value="Na_chnl_inactivation_gate"/>
</dbReference>
<dbReference type="PROSITE" id="PS50096">
    <property type="entry name" value="IQ"/>
    <property type="match status" value="1"/>
</dbReference>
<name>A0AAX7VSL1_ASTCA</name>
<evidence type="ECO:0000256" key="13">
    <source>
        <dbReference type="ARBA" id="ARBA00023180"/>
    </source>
</evidence>
<dbReference type="FunFam" id="1.10.287.70:FF:000001">
    <property type="entry name" value="Sodium channel protein"/>
    <property type="match status" value="1"/>
</dbReference>
<reference evidence="24" key="3">
    <citation type="submission" date="2025-08" db="UniProtKB">
        <authorList>
            <consortium name="Ensembl"/>
        </authorList>
    </citation>
    <scope>IDENTIFICATION</scope>
</reference>
<feature type="transmembrane region" description="Helical" evidence="20">
    <location>
        <begin position="1210"/>
        <end position="1233"/>
    </location>
</feature>
<feature type="transmembrane region" description="Helical" evidence="20">
    <location>
        <begin position="1085"/>
        <end position="1111"/>
    </location>
</feature>
<dbReference type="GO" id="GO:0001518">
    <property type="term" value="C:voltage-gated sodium channel complex"/>
    <property type="evidence" value="ECO:0007669"/>
    <property type="project" value="UniProtKB-UniRule"/>
</dbReference>
<dbReference type="FunFam" id="1.20.120.350:FF:000005">
    <property type="entry name" value="Sodium channel protein"/>
    <property type="match status" value="1"/>
</dbReference>
<keyword evidence="2 20" id="KW-0813">Transport</keyword>
<evidence type="ECO:0000313" key="25">
    <source>
        <dbReference type="Proteomes" id="UP000265100"/>
    </source>
</evidence>
<dbReference type="Ensembl" id="ENSACLT00000079237.1">
    <property type="protein sequence ID" value="ENSACLP00000084117.1"/>
    <property type="gene ID" value="ENSACLG00000025894.2"/>
</dbReference>
<feature type="transmembrane region" description="Helical" evidence="20">
    <location>
        <begin position="222"/>
        <end position="241"/>
    </location>
</feature>
<comment type="function">
    <text evidence="20">Mediates the voltage-dependent sodium ion permeability of excitable membranes. Assuming opened or closed conformations in response to the voltage difference across the membrane, the protein forms a sodium-selective channel through which Na(+) ions may pass in accordance with their electrochemical gradient.</text>
</comment>
<dbReference type="GO" id="GO:0005248">
    <property type="term" value="F:voltage-gated sodium channel activity"/>
    <property type="evidence" value="ECO:0007669"/>
    <property type="project" value="InterPro"/>
</dbReference>
<evidence type="ECO:0000256" key="18">
    <source>
        <dbReference type="ARBA" id="ARBA00055248"/>
    </source>
</evidence>
<dbReference type="FunFam" id="1.10.287.70:FF:000006">
    <property type="entry name" value="Sodium channel protein"/>
    <property type="match status" value="1"/>
</dbReference>
<evidence type="ECO:0000256" key="5">
    <source>
        <dbReference type="ARBA" id="ARBA00022692"/>
    </source>
</evidence>
<comment type="subunit">
    <text evidence="19">Voltage-gated sodium (Nav) channels consist of an ion-conducting alpha subunit which is functional on its own associated with regulatory beta subunits.</text>
</comment>
<keyword evidence="13" id="KW-0325">Glycoprotein</keyword>
<feature type="transmembrane region" description="Helical" evidence="20">
    <location>
        <begin position="540"/>
        <end position="564"/>
    </location>
</feature>
<feature type="transmembrane region" description="Helical" evidence="20">
    <location>
        <begin position="156"/>
        <end position="177"/>
    </location>
</feature>
<keyword evidence="11 20" id="KW-0472">Membrane</keyword>
<feature type="transmembrane region" description="Helical" evidence="20">
    <location>
        <begin position="1355"/>
        <end position="1374"/>
    </location>
</feature>
<keyword evidence="4" id="KW-1003">Cell membrane</keyword>
<keyword evidence="21" id="KW-0175">Coiled coil</keyword>
<dbReference type="PANTHER" id="PTHR10037:SF223">
    <property type="entry name" value="SODIUM CHANNEL PROTEIN TYPE 4 SUBUNIT ALPHA"/>
    <property type="match status" value="1"/>
</dbReference>
<feature type="transmembrane region" description="Helical" evidence="20">
    <location>
        <begin position="576"/>
        <end position="595"/>
    </location>
</feature>
<dbReference type="Pfam" id="PF00520">
    <property type="entry name" value="Ion_trans"/>
    <property type="match status" value="4"/>
</dbReference>
<evidence type="ECO:0000256" key="19">
    <source>
        <dbReference type="ARBA" id="ARBA00064899"/>
    </source>
</evidence>
<evidence type="ECO:0000256" key="22">
    <source>
        <dbReference type="SAM" id="MobiDB-lite"/>
    </source>
</evidence>
<feature type="transmembrane region" description="Helical" evidence="20">
    <location>
        <begin position="615"/>
        <end position="636"/>
    </location>
</feature>
<dbReference type="Gene3D" id="1.20.5.1190">
    <property type="entry name" value="iswi atpase"/>
    <property type="match status" value="1"/>
</dbReference>
<comment type="catalytic activity">
    <reaction evidence="16">
        <text>Na(+)(in) = Na(+)(out)</text>
        <dbReference type="Rhea" id="RHEA:34963"/>
        <dbReference type="ChEBI" id="CHEBI:29101"/>
    </reaction>
</comment>
<feature type="transmembrane region" description="Helical" evidence="20">
    <location>
        <begin position="969"/>
        <end position="987"/>
    </location>
</feature>
<dbReference type="PANTHER" id="PTHR10037">
    <property type="entry name" value="VOLTAGE-GATED CATION CHANNEL CALCIUM AND SODIUM"/>
    <property type="match status" value="1"/>
</dbReference>
<keyword evidence="15 20" id="KW-0407">Ion channel</keyword>
<evidence type="ECO:0000256" key="16">
    <source>
        <dbReference type="ARBA" id="ARBA00036239"/>
    </source>
</evidence>
<dbReference type="InterPro" id="IPR005821">
    <property type="entry name" value="Ion_trans_dom"/>
</dbReference>
<feature type="region of interest" description="Disordered" evidence="22">
    <location>
        <begin position="885"/>
        <end position="924"/>
    </location>
</feature>
<dbReference type="GeneTree" id="ENSGT00940000167352"/>
<dbReference type="GO" id="GO:0019228">
    <property type="term" value="P:neuronal action potential"/>
    <property type="evidence" value="ECO:0007669"/>
    <property type="project" value="TreeGrafter"/>
</dbReference>
<evidence type="ECO:0000256" key="4">
    <source>
        <dbReference type="ARBA" id="ARBA00022475"/>
    </source>
</evidence>
<feature type="coiled-coil region" evidence="21">
    <location>
        <begin position="431"/>
        <end position="465"/>
    </location>
</feature>
<comment type="similarity">
    <text evidence="17">Belongs to the sodium channel (TC 1.A.1.10) family. Nav1.4/SCN4A subfamily.</text>
</comment>
<feature type="transmembrane region" description="Helical" evidence="20">
    <location>
        <begin position="657"/>
        <end position="685"/>
    </location>
</feature>
<evidence type="ECO:0000256" key="15">
    <source>
        <dbReference type="ARBA" id="ARBA00023303"/>
    </source>
</evidence>
<dbReference type="Gene3D" id="1.20.120.350">
    <property type="entry name" value="Voltage-gated potassium channels. Chain C"/>
    <property type="match status" value="4"/>
</dbReference>
<evidence type="ECO:0000256" key="21">
    <source>
        <dbReference type="SAM" id="Coils"/>
    </source>
</evidence>
<evidence type="ECO:0000256" key="11">
    <source>
        <dbReference type="ARBA" id="ARBA00023136"/>
    </source>
</evidence>
<dbReference type="CDD" id="cd13433">
    <property type="entry name" value="Na_channel_gate"/>
    <property type="match status" value="1"/>
</dbReference>
<feature type="transmembrane region" description="Helical" evidence="20">
    <location>
        <begin position="1036"/>
        <end position="1056"/>
    </location>
</feature>
<evidence type="ECO:0000256" key="17">
    <source>
        <dbReference type="ARBA" id="ARBA00038083"/>
    </source>
</evidence>
<dbReference type="Proteomes" id="UP000265100">
    <property type="component" value="Chromosome 8"/>
</dbReference>
<keyword evidence="14 20" id="KW-0739">Sodium transport</keyword>
<keyword evidence="12" id="KW-1015">Disulfide bond</keyword>
<feature type="transmembrane region" description="Helical" evidence="20">
    <location>
        <begin position="1008"/>
        <end position="1024"/>
    </location>
</feature>
<dbReference type="FunFam" id="1.10.238.10:FF:000002">
    <property type="entry name" value="Sodium channel protein"/>
    <property type="match status" value="1"/>
</dbReference>
<sequence>VKTNKSSPGHLMHIGNPGKAVSLRNAKMVLLLPPPGTDAFRPFTLESLAKIKRLEEERKKAAEVKADDEEPATPNADLEAGKGLPMIFGDPPPELLNTPLEDIDPFYETQKTFIVITKGNTIFRFNAEPACYILSPFSLVRRGAIKILIHSYPFDLLSVFYMFIMITILSNCVFMTMSNPPAWSKTVEYVFTGIYTFEATVKVLSRGFCVGSFTFLRDPWNWLDFMVISMAYVTEFVDLGNVSALRTFRVLRALKTITVIPGLKTIVAALIQSVKKMGDVMILTVFALAVFALVGLQLFMGNLRQKCVRWPIQTNDTITFNFTEYIENSENHYFLEGSQDALICGNSSDAGCCPEGYTCMKAGRNPNFGYTSFDSFGWAFLALFRLMTQDYWENLFQLIMRAAGRTYMMFFVVVIFLGSFYLINLILAVVAMAYDEQNQATRQEAIEKEEEFQRLLEQVKNQEQVTCTDFLLNDLSSANQAKMLGSQGTLTSKNSLSHHTGSDLLEEAQRPCPPGWYKFADLFLKWDCCTPWVVFKKRVYFVVMDPFVDLAITICIVLNTLFMAMEHYPMTPEFDYMLSVGNLVFTGIFTAEMVFKLIAMDPYYYFQVGWNIFDSIIVTLSLVELGLANVQGLSVLRSFRLLRVFKLAKSWPTLNMLIKIIGNSVGALGNLTLVLAIIVFIFAVVGMQLFGKNYNDCVCKISLDCELPRWHMNDFFHSFLIVFRILCGEWIETMWDCMEVAGTGMCLVVFMLVMVIGNLVVLNLFLALLLSSFSGDNLSAGEDDGEMNNLQIAIGRITRFIDWFKAFIIQTILRTLGRKPKEPDEGPADDVDPKTEGIEMNHLDTSQTFKLADGISDCLVEGRPSGFIVDGEFSLSVPIAQGESDFENLGEDDEDDEDETNSSVCSTADYRPPEPEPEIEEPEPLEPEACFTDNCVRRWPCLMVDITQDKGKKWWNLRKTCFTIVEHDWFETFIIFMILLSSGALAFEDIYIEKRRTIKIILEYADKIFTYIFVIEMLLKWVAYGFKTYFTNAWCWLDFFIVDISLISLVANWMGYSDLGPIKSLRTLRALRPLRALSRFEGMRVVVNALVGAIPSIFNVLLVCLIFWLIFSIMGVNLFAGKFYRCINTTSEELFPITEVNNRSDCMAIKEATQEARWVNMKVNYDNVGQGYLSLLQVATFKGWMDIMYAAVDSREVEEQPSYEINLYMYMYFVIFIIFGSFFTLNLFIGVIIDNFSQQKKKINEDIFMTDEQKKYYEAMKKLGSKKPQKPIPRPTNLIQGIVFDFISQQFFDIFIMVLICLNMVSMMVETDDQSAEKEDFLFKLNVAFIVVFTGECVLKVFALRQYYFTNGWNIFDFVVVILSIAGTMLSDLIEKYFVSPTLFRVIRLARIGRILRLIKGAKGIRTLLFALMMSLPALFNIGLLLFLNMFIFSIFGMSNFAYVKKEAGIDDIFNFETFGGSIICLFQITTSAGWDGLLLPMLNREPPDCDPDFEHPGTNVKGNCGSPGMGMVFFCSYIIISFLVVVNMYIAIILENFNVAQEESSDPLSEDDFEMFNETWEKFDVDGTQFIEYSQLSDFCDTLQEPLKVAKPNLFQLIEMDLPLVAGDKIHYLDVLMAVTQLILGNTVEMEAIRNSTEEKFKDSKDTFAPVITTVRHKEEQRAAVVIQRAYRSHLLRRCLCHAAFMHRSKKMGRKKEGDDPPEKKGLIARRLGVLYGSNAELAEEMEQAALETLARQQPSNPEAMSHYREARCCPETPVQNIVVVPVEVTNEVLLHSAPNQHLLTLQENLTESVV</sequence>
<comment type="caution">
    <text evidence="20">Lacks conserved residue(s) required for the propagation of feature annotation.</text>
</comment>
<reference evidence="24 25" key="1">
    <citation type="submission" date="2018-05" db="EMBL/GenBank/DDBJ databases">
        <authorList>
            <person name="Datahose"/>
        </authorList>
    </citation>
    <scope>NUCLEOTIDE SEQUENCE</scope>
</reference>
<dbReference type="PROSITE" id="PS50222">
    <property type="entry name" value="EF_HAND_2"/>
    <property type="match status" value="1"/>
</dbReference>
<feature type="compositionally biased region" description="Acidic residues" evidence="22">
    <location>
        <begin position="885"/>
        <end position="900"/>
    </location>
</feature>
<dbReference type="Pfam" id="PF24609">
    <property type="entry name" value="IQ_SCN5A_C"/>
    <property type="match status" value="1"/>
</dbReference>
<evidence type="ECO:0000313" key="24">
    <source>
        <dbReference type="Ensembl" id="ENSACLP00000084117.1"/>
    </source>
</evidence>
<dbReference type="PRINTS" id="PR00170">
    <property type="entry name" value="NACHANNEL"/>
</dbReference>
<dbReference type="Gene3D" id="1.10.238.10">
    <property type="entry name" value="EF-hand"/>
    <property type="match status" value="1"/>
</dbReference>
<dbReference type="InterPro" id="IPR001696">
    <property type="entry name" value="Na_channel_asu"/>
</dbReference>
<keyword evidence="7 20" id="KW-0851">Voltage-gated channel</keyword>
<dbReference type="InterPro" id="IPR043203">
    <property type="entry name" value="VGCC_Ca_Na"/>
</dbReference>
<feature type="transmembrane region" description="Helical" evidence="20">
    <location>
        <begin position="1408"/>
        <end position="1436"/>
    </location>
</feature>
<dbReference type="FunFam" id="1.20.120.350:FF:000004">
    <property type="entry name" value="Sodium channel protein"/>
    <property type="match status" value="1"/>
</dbReference>